<keyword evidence="11" id="KW-1185">Reference proteome</keyword>
<name>A0A7R8Z2N1_HERIL</name>
<dbReference type="FunCoup" id="A0A7R8Z2N1">
    <property type="interactions" value="1822"/>
</dbReference>
<dbReference type="InterPro" id="IPR011017">
    <property type="entry name" value="TRASH_dom"/>
</dbReference>
<evidence type="ECO:0000256" key="3">
    <source>
        <dbReference type="ARBA" id="ARBA00022723"/>
    </source>
</evidence>
<feature type="domain" description="TRASH" evidence="9">
    <location>
        <begin position="728"/>
        <end position="762"/>
    </location>
</feature>
<keyword evidence="4" id="KW-0677">Repeat</keyword>
<dbReference type="PANTHER" id="PTHR45736:SF1">
    <property type="entry name" value="WITHOUT CHILDREN, ISOFORM B"/>
    <property type="match status" value="1"/>
</dbReference>
<feature type="domain" description="TRASH" evidence="9">
    <location>
        <begin position="766"/>
        <end position="805"/>
    </location>
</feature>
<organism evidence="10 11">
    <name type="scientific">Hermetia illucens</name>
    <name type="common">Black soldier fly</name>
    <dbReference type="NCBI Taxonomy" id="343691"/>
    <lineage>
        <taxon>Eukaryota</taxon>
        <taxon>Metazoa</taxon>
        <taxon>Ecdysozoa</taxon>
        <taxon>Arthropoda</taxon>
        <taxon>Hexapoda</taxon>
        <taxon>Insecta</taxon>
        <taxon>Pterygota</taxon>
        <taxon>Neoptera</taxon>
        <taxon>Endopterygota</taxon>
        <taxon>Diptera</taxon>
        <taxon>Brachycera</taxon>
        <taxon>Stratiomyomorpha</taxon>
        <taxon>Stratiomyidae</taxon>
        <taxon>Hermetiinae</taxon>
        <taxon>Hermetia</taxon>
    </lineage>
</organism>
<feature type="compositionally biased region" description="Basic and acidic residues" evidence="8">
    <location>
        <begin position="433"/>
        <end position="442"/>
    </location>
</feature>
<proteinExistence type="predicted"/>
<feature type="domain" description="TRASH" evidence="9">
    <location>
        <begin position="902"/>
        <end position="941"/>
    </location>
</feature>
<dbReference type="Proteomes" id="UP000594454">
    <property type="component" value="Chromosome 6"/>
</dbReference>
<feature type="region of interest" description="Disordered" evidence="8">
    <location>
        <begin position="1394"/>
        <end position="1458"/>
    </location>
</feature>
<feature type="compositionally biased region" description="Pro residues" evidence="8">
    <location>
        <begin position="692"/>
        <end position="702"/>
    </location>
</feature>
<evidence type="ECO:0000256" key="2">
    <source>
        <dbReference type="ARBA" id="ARBA00022553"/>
    </source>
</evidence>
<sequence>MDEDKEPQAPPTEKDNAPPLTDKFAVEVHPANEEDPSISFSHSNLEASSAPPLQLLNNESEFSGEITEMPEQILEESELKEEDHNELPLSVNIEDQLKEFDGSDDEGVASKEGHEPIENLVDALCDSESSKHGNETLGSAEVHSDGEEDSNQISSTDKDAFEEVDMSLVEKEKTTTSEENDVLSDDRTQAMVSGSKGDHTDDEGDESRTDSRMEVDGDDHEEHVDEDHEMSHDHFEHQDEEGTRDNDHVEGEAGDDDHHDEHEVAEEEDAQGERITPNNDDDDDEHDENKTSSSPTEKNNGEVEVQNDDEHENSNCVDVAKSNTPTDDLPSQADGVEITGDIEPMEVDKSTVQNIDVLKDTSGNSKEIEKANESVGTSESAEHIANTRLRSERNKNPKNTPDSDAGNPSHEDNSSKMKTRVSRRLSPETVSENSKDKSETAKPRTRTKTMDGSVERPNPGHTPTRSKAAVEEVEEVENHEHNENLELKELQIKELTEDFPEEKCTRCRKVRQCQYKYMMSGEIRFLCSLKCTSGFRSMCKDVFHLIARKVPISLVFDVQQVCYMCKTRKSCRYRLKRPDDETQFIYLCAPKCYNSFVGMNVEKYFKRRKTYLVQEVSSEVAEIEKKCIRCGTTKKCLYSFRDDENITHFICEDACFELLEREEENRLKLKRRSVRVRDLGAPPETPTHAVVPPAPAPPPPVEPRNITRSEEEAEQARFDREASLVRRCGACYMIISSTRVLLEWETFPFCNDMCLEKYQNIIGSNCTNCNSLVSSTSMGKYCVRFGFEVRQFCSSHCLDTYKKKNLKECAHCQKDISHDKDGFLAPVGDKSQFKDFCSKACVKKYEDLLNPRKKQNTGNCAVCNLDKQVRVDLLLDDKDFEFCSNPCFSAFKFVNNISPDQCALCLKYFERKSSNAFTLYEDNNPKMFCSRICLTVFISLNRKIVSCQWCKVKKYNYDMILRNNAGLITTLCSTTCLRKYLGPGSINASSSALVVRLQKICDQCHSNCNPTFSLAMSDSTSRNFCTQQCVIDFQAIHKRPLNDSMKNSGPKSKQAPYPVGLPKKLQPKSDKSIVRPVQLGQHSPPHSPICSNLPSTPAPPPLAVLTPAPTPVQPSPEPAEPPLPPPQAPSPDYGLPSLKRRGRPKKTMDLSFDHDSMVPSPPTLRPVKKRHFGTNTMETGGIRSQIITVPPPQPQMVNKQTMCQPSAEALAMQARRPTCTVELQTEDSLEKKYFVPVPVPIYVPQPMHMYSQPFPVPVPIPLPIPVPIFIPTTRNTAAGIMKEIKKIQDKMPADPFEAELLMMAEMVADEKRNESDSEPEDAVEDTSVVEYAPEGDDIFQMDLNISTGYEEQPNVDIETTMPANAIQQVTPTLEGVNDYMSQQQQMMMMDPQRRLMPGNVNTPRKRAASPTGPRGRLSSTPPQKRHRAQQQQQQPQQQQQLVTPPSEPIRATEPAERPDANMCLKYTFGVNAWRQWVMNKNADIEKSTIRRKPFKTELLQLTADELNYSLCLFVKEVRKPSGSEYAPDTIYYLVLGIQQYLYENGRIDNIFTDPYYERFTDCLDEVARKFSILYNDSQYIVTRVEEEHLWECKQLGAHSPHVLLSTLMFFNTKHFNLTTVDEHMQLSFSHIMKHWKRNPASKQNQSTRNVLLRFYPPQTTPDNPRKKKVYEQQENESNPLRCPVKLYEFYLSKCPESVKTRSDVFYLQPERSCVPDSPVWYSTQPLSRESLNKMLHRVKMVKEINVALLSSQ</sequence>
<evidence type="ECO:0000256" key="6">
    <source>
        <dbReference type="ARBA" id="ARBA00022833"/>
    </source>
</evidence>
<feature type="compositionally biased region" description="Basic and acidic residues" evidence="8">
    <location>
        <begin position="206"/>
        <end position="262"/>
    </location>
</feature>
<feature type="region of interest" description="Disordered" evidence="8">
    <location>
        <begin position="680"/>
        <end position="703"/>
    </location>
</feature>
<feature type="domain" description="TRASH" evidence="9">
    <location>
        <begin position="504"/>
        <end position="539"/>
    </location>
</feature>
<dbReference type="Pfam" id="PF12012">
    <property type="entry name" value="DUF3504"/>
    <property type="match status" value="1"/>
</dbReference>
<feature type="compositionally biased region" description="Basic and acidic residues" evidence="8">
    <location>
        <begin position="1146"/>
        <end position="1156"/>
    </location>
</feature>
<keyword evidence="7" id="KW-0832">Ubl conjugation</keyword>
<keyword evidence="6" id="KW-0862">Zinc</keyword>
<keyword evidence="3" id="KW-0479">Metal-binding</keyword>
<feature type="domain" description="TRASH" evidence="9">
    <location>
        <begin position="809"/>
        <end position="849"/>
    </location>
</feature>
<dbReference type="InterPro" id="IPR021893">
    <property type="entry name" value="ZMYM2-like_C"/>
</dbReference>
<dbReference type="GO" id="GO:0008270">
    <property type="term" value="F:zinc ion binding"/>
    <property type="evidence" value="ECO:0007669"/>
    <property type="project" value="UniProtKB-KW"/>
</dbReference>
<dbReference type="EMBL" id="LR899014">
    <property type="protein sequence ID" value="CAD7093786.1"/>
    <property type="molecule type" value="Genomic_DNA"/>
</dbReference>
<feature type="compositionally biased region" description="Basic and acidic residues" evidence="8">
    <location>
        <begin position="108"/>
        <end position="117"/>
    </location>
</feature>
<evidence type="ECO:0000256" key="8">
    <source>
        <dbReference type="SAM" id="MobiDB-lite"/>
    </source>
</evidence>
<feature type="domain" description="TRASH" evidence="9">
    <location>
        <begin position="860"/>
        <end position="895"/>
    </location>
</feature>
<feature type="region of interest" description="Disordered" evidence="8">
    <location>
        <begin position="1"/>
        <end position="72"/>
    </location>
</feature>
<dbReference type="Pfam" id="PF06467">
    <property type="entry name" value="zf-FCS"/>
    <property type="match status" value="1"/>
</dbReference>
<dbReference type="Pfam" id="PF25561">
    <property type="entry name" value="QRICH1"/>
    <property type="match status" value="1"/>
</dbReference>
<dbReference type="InterPro" id="IPR051284">
    <property type="entry name" value="ZnF_MYMT-QRICH1"/>
</dbReference>
<keyword evidence="5" id="KW-0863">Zinc-finger</keyword>
<feature type="region of interest" description="Disordered" evidence="8">
    <location>
        <begin position="1041"/>
        <end position="1169"/>
    </location>
</feature>
<evidence type="ECO:0000256" key="7">
    <source>
        <dbReference type="ARBA" id="ARBA00022843"/>
    </source>
</evidence>
<protein>
    <recommendedName>
        <fullName evidence="9">TRASH domain-containing protein</fullName>
    </recommendedName>
</protein>
<keyword evidence="1" id="KW-1017">Isopeptide bond</keyword>
<reference evidence="10 11" key="1">
    <citation type="submission" date="2020-11" db="EMBL/GenBank/DDBJ databases">
        <authorList>
            <person name="Wallbank WR R."/>
            <person name="Pardo Diaz C."/>
            <person name="Kozak K."/>
            <person name="Martin S."/>
            <person name="Jiggins C."/>
            <person name="Moest M."/>
            <person name="Warren A I."/>
            <person name="Generalovic N T."/>
            <person name="Byers J.R.P. K."/>
            <person name="Montejo-Kovacevich G."/>
            <person name="Yen C E."/>
        </authorList>
    </citation>
    <scope>NUCLEOTIDE SEQUENCE [LARGE SCALE GENOMIC DNA]</scope>
</reference>
<feature type="compositionally biased region" description="Polar residues" evidence="8">
    <location>
        <begin position="38"/>
        <end position="47"/>
    </location>
</feature>
<feature type="compositionally biased region" description="Low complexity" evidence="8">
    <location>
        <begin position="1429"/>
        <end position="1440"/>
    </location>
</feature>
<gene>
    <name evidence="10" type="ORF">HERILL_LOCUS16049</name>
</gene>
<feature type="domain" description="TRASH" evidence="9">
    <location>
        <begin position="1001"/>
        <end position="1037"/>
    </location>
</feature>
<keyword evidence="2" id="KW-0597">Phosphoprotein</keyword>
<dbReference type="PANTHER" id="PTHR45736">
    <property type="entry name" value="ZINC FINGER MYM-TYPE PROTEIN"/>
    <property type="match status" value="1"/>
</dbReference>
<dbReference type="SMART" id="SM00746">
    <property type="entry name" value="TRASH"/>
    <property type="match status" value="8"/>
</dbReference>
<dbReference type="OrthoDB" id="10025028at2759"/>
<dbReference type="InterPro" id="IPR010507">
    <property type="entry name" value="Znf_MYM"/>
</dbReference>
<evidence type="ECO:0000313" key="11">
    <source>
        <dbReference type="Proteomes" id="UP000594454"/>
    </source>
</evidence>
<evidence type="ECO:0000313" key="10">
    <source>
        <dbReference type="EMBL" id="CAD7093786.1"/>
    </source>
</evidence>
<evidence type="ECO:0000256" key="5">
    <source>
        <dbReference type="ARBA" id="ARBA00022771"/>
    </source>
</evidence>
<evidence type="ECO:0000256" key="1">
    <source>
        <dbReference type="ARBA" id="ARBA00022499"/>
    </source>
</evidence>
<feature type="compositionally biased region" description="Pro residues" evidence="8">
    <location>
        <begin position="1096"/>
        <end position="1129"/>
    </location>
</feature>
<evidence type="ECO:0000256" key="4">
    <source>
        <dbReference type="ARBA" id="ARBA00022737"/>
    </source>
</evidence>
<feature type="region of interest" description="Disordered" evidence="8">
    <location>
        <begin position="1654"/>
        <end position="1674"/>
    </location>
</feature>
<dbReference type="OMA" id="IGSSCET"/>
<accession>A0A7R8Z2N1</accession>
<feature type="domain" description="TRASH" evidence="9">
    <location>
        <begin position="947"/>
        <end position="984"/>
    </location>
</feature>
<evidence type="ECO:0000259" key="9">
    <source>
        <dbReference type="SMART" id="SM00746"/>
    </source>
</evidence>
<feature type="region of interest" description="Disordered" evidence="8">
    <location>
        <begin position="97"/>
        <end position="468"/>
    </location>
</feature>
<dbReference type="InterPro" id="IPR057926">
    <property type="entry name" value="QRICH1_dom"/>
</dbReference>
<dbReference type="InParanoid" id="A0A7R8Z2N1"/>